<evidence type="ECO:0000313" key="1">
    <source>
        <dbReference type="EMBL" id="PMD63058.1"/>
    </source>
</evidence>
<dbReference type="AlphaFoldDB" id="A0A2J6TJ90"/>
<keyword evidence="2" id="KW-1185">Reference proteome</keyword>
<name>A0A2J6TJ90_9HELO</name>
<dbReference type="GeneID" id="36590785"/>
<dbReference type="EMBL" id="KZ613782">
    <property type="protein sequence ID" value="PMD63058.1"/>
    <property type="molecule type" value="Genomic_DNA"/>
</dbReference>
<dbReference type="InParanoid" id="A0A2J6TJ90"/>
<dbReference type="Proteomes" id="UP000235371">
    <property type="component" value="Unassembled WGS sequence"/>
</dbReference>
<sequence length="174" mass="20094">MACDSTSAFDWGCPHIPAVRRWHHHLIYPRAKGYAFASNLVATLKEWDILAKSPSLGRKYMFRKLNSGVITKGPMIRLGRGCSYTRGYSGTLLTGNYQLKSVQYKYLLFFCDSRPTIQVARQERYEEFGNTLRTLYEGEDDQFFIRAQVEIREQIQFEAAQRNNEEALGHALVE</sequence>
<organism evidence="1 2">
    <name type="scientific">Hyaloscypha bicolor E</name>
    <dbReference type="NCBI Taxonomy" id="1095630"/>
    <lineage>
        <taxon>Eukaryota</taxon>
        <taxon>Fungi</taxon>
        <taxon>Dikarya</taxon>
        <taxon>Ascomycota</taxon>
        <taxon>Pezizomycotina</taxon>
        <taxon>Leotiomycetes</taxon>
        <taxon>Helotiales</taxon>
        <taxon>Hyaloscyphaceae</taxon>
        <taxon>Hyaloscypha</taxon>
        <taxon>Hyaloscypha bicolor</taxon>
    </lineage>
</organism>
<proteinExistence type="predicted"/>
<evidence type="ECO:0000313" key="2">
    <source>
        <dbReference type="Proteomes" id="UP000235371"/>
    </source>
</evidence>
<protein>
    <submittedName>
        <fullName evidence="1">Uncharacterized protein</fullName>
    </submittedName>
</protein>
<dbReference type="RefSeq" id="XP_024739962.1">
    <property type="nucleotide sequence ID" value="XM_024882708.1"/>
</dbReference>
<gene>
    <name evidence="1" type="ORF">K444DRAFT_626809</name>
</gene>
<accession>A0A2J6TJ90</accession>
<reference evidence="1 2" key="1">
    <citation type="submission" date="2016-04" db="EMBL/GenBank/DDBJ databases">
        <title>A degradative enzymes factory behind the ericoid mycorrhizal symbiosis.</title>
        <authorList>
            <consortium name="DOE Joint Genome Institute"/>
            <person name="Martino E."/>
            <person name="Morin E."/>
            <person name="Grelet G."/>
            <person name="Kuo A."/>
            <person name="Kohler A."/>
            <person name="Daghino S."/>
            <person name="Barry K."/>
            <person name="Choi C."/>
            <person name="Cichocki N."/>
            <person name="Clum A."/>
            <person name="Copeland A."/>
            <person name="Hainaut M."/>
            <person name="Haridas S."/>
            <person name="Labutti K."/>
            <person name="Lindquist E."/>
            <person name="Lipzen A."/>
            <person name="Khouja H.-R."/>
            <person name="Murat C."/>
            <person name="Ohm R."/>
            <person name="Olson A."/>
            <person name="Spatafora J."/>
            <person name="Veneault-Fourrey C."/>
            <person name="Henrissat B."/>
            <person name="Grigoriev I."/>
            <person name="Martin F."/>
            <person name="Perotto S."/>
        </authorList>
    </citation>
    <scope>NUCLEOTIDE SEQUENCE [LARGE SCALE GENOMIC DNA]</scope>
    <source>
        <strain evidence="1 2">E</strain>
    </source>
</reference>